<comment type="caution">
    <text evidence="1">The sequence shown here is derived from an EMBL/GenBank/DDBJ whole genome shotgun (WGS) entry which is preliminary data.</text>
</comment>
<dbReference type="AlphaFoldDB" id="A0A2I1HFN8"/>
<protein>
    <submittedName>
        <fullName evidence="1">Uncharacterized protein</fullName>
    </submittedName>
</protein>
<dbReference type="Proteomes" id="UP000234323">
    <property type="component" value="Unassembled WGS sequence"/>
</dbReference>
<keyword evidence="2" id="KW-1185">Reference proteome</keyword>
<evidence type="ECO:0000313" key="1">
    <source>
        <dbReference type="EMBL" id="PKY57689.1"/>
    </source>
</evidence>
<dbReference type="EMBL" id="LLXI01002652">
    <property type="protein sequence ID" value="PKY57689.1"/>
    <property type="molecule type" value="Genomic_DNA"/>
</dbReference>
<evidence type="ECO:0000313" key="2">
    <source>
        <dbReference type="Proteomes" id="UP000234323"/>
    </source>
</evidence>
<accession>A0A2I1HFN8</accession>
<dbReference type="VEuPathDB" id="FungiDB:RhiirA1_476211"/>
<sequence length="203" mass="22591">MKSAVRSALLCKLINIGVSTDATFGTDTVLNGQELKRFIDNLERIASAFHYEVSSNEATARNYINPFMVDAVAKVRSKYPSTRLVVEEDFDGSRGYGRLDYVIYCRDLAILISEAKMIEIQKGIAQILVQLHIVAEFGLPENPTIKISKLYVCAFGGDMRQAKEVISIIVRILQSQASVLAPQDEVKDEVKAEGIDQDNDDEE</sequence>
<dbReference type="VEuPathDB" id="FungiDB:FUN_014610"/>
<proteinExistence type="predicted"/>
<dbReference type="VEuPathDB" id="FungiDB:RhiirFUN_011765"/>
<name>A0A2I1HFN8_9GLOM</name>
<organism evidence="1 2">
    <name type="scientific">Rhizophagus irregularis</name>
    <dbReference type="NCBI Taxonomy" id="588596"/>
    <lineage>
        <taxon>Eukaryota</taxon>
        <taxon>Fungi</taxon>
        <taxon>Fungi incertae sedis</taxon>
        <taxon>Mucoromycota</taxon>
        <taxon>Glomeromycotina</taxon>
        <taxon>Glomeromycetes</taxon>
        <taxon>Glomerales</taxon>
        <taxon>Glomeraceae</taxon>
        <taxon>Rhizophagus</taxon>
    </lineage>
</organism>
<reference evidence="1 2" key="1">
    <citation type="submission" date="2015-10" db="EMBL/GenBank/DDBJ databases">
        <title>Genome analyses suggest a sexual origin of heterokaryosis in a supposedly ancient asexual fungus.</title>
        <authorList>
            <person name="Ropars J."/>
            <person name="Sedzielewska K."/>
            <person name="Noel J."/>
            <person name="Charron P."/>
            <person name="Farinelli L."/>
            <person name="Marton T."/>
            <person name="Kruger M."/>
            <person name="Pelin A."/>
            <person name="Brachmann A."/>
            <person name="Corradi N."/>
        </authorList>
    </citation>
    <scope>NUCLEOTIDE SEQUENCE [LARGE SCALE GENOMIC DNA]</scope>
    <source>
        <strain evidence="1 2">A4</strain>
    </source>
</reference>
<gene>
    <name evidence="1" type="ORF">RhiirA4_478927</name>
</gene>